<reference evidence="3 4" key="1">
    <citation type="journal article" date="2016" name="Nat. Commun.">
        <title>Thousands of microbial genomes shed light on interconnected biogeochemical processes in an aquifer system.</title>
        <authorList>
            <person name="Anantharaman K."/>
            <person name="Brown C.T."/>
            <person name="Hug L.A."/>
            <person name="Sharon I."/>
            <person name="Castelle C.J."/>
            <person name="Probst A.J."/>
            <person name="Thomas B.C."/>
            <person name="Singh A."/>
            <person name="Wilkins M.J."/>
            <person name="Karaoz U."/>
            <person name="Brodie E.L."/>
            <person name="Williams K.H."/>
            <person name="Hubbard S.S."/>
            <person name="Banfield J.F."/>
        </authorList>
    </citation>
    <scope>NUCLEOTIDE SEQUENCE [LARGE SCALE GENOMIC DNA]</scope>
</reference>
<accession>A0A1G2EVB2</accession>
<evidence type="ECO:0000313" key="4">
    <source>
        <dbReference type="Proteomes" id="UP000177486"/>
    </source>
</evidence>
<proteinExistence type="predicted"/>
<keyword evidence="2" id="KW-0472">Membrane</keyword>
<dbReference type="AlphaFoldDB" id="A0A1G2EVB2"/>
<comment type="caution">
    <text evidence="3">The sequence shown here is derived from an EMBL/GenBank/DDBJ whole genome shotgun (WGS) entry which is preliminary data.</text>
</comment>
<evidence type="ECO:0000256" key="1">
    <source>
        <dbReference type="SAM" id="MobiDB-lite"/>
    </source>
</evidence>
<protein>
    <submittedName>
        <fullName evidence="3">Uncharacterized protein</fullName>
    </submittedName>
</protein>
<dbReference type="EMBL" id="MHMQ01000033">
    <property type="protein sequence ID" value="OGZ29673.1"/>
    <property type="molecule type" value="Genomic_DNA"/>
</dbReference>
<name>A0A1G2EVB2_9BACT</name>
<keyword evidence="2" id="KW-0812">Transmembrane</keyword>
<sequence>MSPENQNVPEKTEPKKSGIRTMVSDVQEYASGKKFSLGELVANKGRRTEDEDESVIEKIKPWAYVISAVLILILAGFGAFWIKQAFEPSDKAVITAPAPLVTAGKEYLLELKSSGDKEALFKEWQKLADSQLLPREFLYIKTLDQEQNKYLDWLEMLAVLESFPPPLLSDSFGQRSTVGFMDTSRGNEAIFIIEVKSYSQAFAGLLRWEEKMADDLKDLLIPGLSYDRGEEVFTDLVVANNDARFLRNRLGEFILGYSIFNRRFLIIAQSPQAIEAAIRQMSALPPR</sequence>
<keyword evidence="2" id="KW-1133">Transmembrane helix</keyword>
<evidence type="ECO:0000313" key="3">
    <source>
        <dbReference type="EMBL" id="OGZ29673.1"/>
    </source>
</evidence>
<gene>
    <name evidence="3" type="ORF">A2931_01215</name>
</gene>
<organism evidence="3 4">
    <name type="scientific">Candidatus Niyogibacteria bacterium RIFCSPLOWO2_01_FULL_45_48</name>
    <dbReference type="NCBI Taxonomy" id="1801724"/>
    <lineage>
        <taxon>Bacteria</taxon>
        <taxon>Candidatus Niyogiibacteriota</taxon>
    </lineage>
</organism>
<feature type="region of interest" description="Disordered" evidence="1">
    <location>
        <begin position="1"/>
        <end position="21"/>
    </location>
</feature>
<evidence type="ECO:0000256" key="2">
    <source>
        <dbReference type="SAM" id="Phobius"/>
    </source>
</evidence>
<dbReference type="Proteomes" id="UP000177486">
    <property type="component" value="Unassembled WGS sequence"/>
</dbReference>
<feature type="transmembrane region" description="Helical" evidence="2">
    <location>
        <begin position="62"/>
        <end position="82"/>
    </location>
</feature>